<reference evidence="2 3" key="1">
    <citation type="submission" date="2019-12" db="EMBL/GenBank/DDBJ databases">
        <title>Chitinophaga sp. strain ysch24 (GDMCC 1.1355), whole genome shotgun sequence.</title>
        <authorList>
            <person name="Zhang X."/>
        </authorList>
    </citation>
    <scope>NUCLEOTIDE SEQUENCE [LARGE SCALE GENOMIC DNA]</scope>
    <source>
        <strain evidence="3">ysch24</strain>
    </source>
</reference>
<dbReference type="Gene3D" id="3.40.630.30">
    <property type="match status" value="1"/>
</dbReference>
<gene>
    <name evidence="2" type="ORF">GO493_28190</name>
</gene>
<dbReference type="GO" id="GO:0008999">
    <property type="term" value="F:protein-N-terminal-alanine acetyltransferase activity"/>
    <property type="evidence" value="ECO:0007669"/>
    <property type="project" value="TreeGrafter"/>
</dbReference>
<evidence type="ECO:0000259" key="1">
    <source>
        <dbReference type="PROSITE" id="PS51186"/>
    </source>
</evidence>
<protein>
    <submittedName>
        <fullName evidence="2">GNAT family N-acetyltransferase</fullName>
    </submittedName>
</protein>
<dbReference type="EMBL" id="WRXN01000020">
    <property type="protein sequence ID" value="MVT12171.1"/>
    <property type="molecule type" value="Genomic_DNA"/>
</dbReference>
<dbReference type="PANTHER" id="PTHR43792:SF9">
    <property type="entry name" value="RIBOSOMAL-PROTEIN-ALANINE ACETYLTRANSFERASE"/>
    <property type="match status" value="1"/>
</dbReference>
<dbReference type="GO" id="GO:0005737">
    <property type="term" value="C:cytoplasm"/>
    <property type="evidence" value="ECO:0007669"/>
    <property type="project" value="TreeGrafter"/>
</dbReference>
<dbReference type="Pfam" id="PF13302">
    <property type="entry name" value="Acetyltransf_3"/>
    <property type="match status" value="1"/>
</dbReference>
<dbReference type="SUPFAM" id="SSF55729">
    <property type="entry name" value="Acyl-CoA N-acyltransferases (Nat)"/>
    <property type="match status" value="1"/>
</dbReference>
<keyword evidence="2" id="KW-0808">Transferase</keyword>
<keyword evidence="3" id="KW-1185">Reference proteome</keyword>
<proteinExistence type="predicted"/>
<feature type="domain" description="N-acetyltransferase" evidence="1">
    <location>
        <begin position="12"/>
        <end position="177"/>
    </location>
</feature>
<dbReference type="PANTHER" id="PTHR43792">
    <property type="entry name" value="GNAT FAMILY, PUTATIVE (AFU_ORTHOLOGUE AFUA_3G00765)-RELATED-RELATED"/>
    <property type="match status" value="1"/>
</dbReference>
<dbReference type="InterPro" id="IPR051531">
    <property type="entry name" value="N-acetyltransferase"/>
</dbReference>
<dbReference type="InterPro" id="IPR000182">
    <property type="entry name" value="GNAT_dom"/>
</dbReference>
<dbReference type="AlphaFoldDB" id="A0A7K1UCS0"/>
<accession>A0A7K1UCS0</accession>
<name>A0A7K1UCS0_9BACT</name>
<evidence type="ECO:0000313" key="2">
    <source>
        <dbReference type="EMBL" id="MVT12171.1"/>
    </source>
</evidence>
<sequence length="181" mass="20948">MTEVPILSTGNITLRPIDERDIAPLFTLFSNEAVMRFMDIERFVNVSEALQLINFFREKLAKGEGMRWAITLTDHNELIGTCGFHHINNVHQKLEIGYDLLPAYWGKGIMVSSIHRLLSYAFKERKVNRVEAIVDPENVYSYKLLGKLGFVKEGLLRQAFCRKGRFVDAYIYSILREDFTI</sequence>
<organism evidence="2 3">
    <name type="scientific">Chitinophaga tropicalis</name>
    <dbReference type="NCBI Taxonomy" id="2683588"/>
    <lineage>
        <taxon>Bacteria</taxon>
        <taxon>Pseudomonadati</taxon>
        <taxon>Bacteroidota</taxon>
        <taxon>Chitinophagia</taxon>
        <taxon>Chitinophagales</taxon>
        <taxon>Chitinophagaceae</taxon>
        <taxon>Chitinophaga</taxon>
    </lineage>
</organism>
<dbReference type="PROSITE" id="PS51186">
    <property type="entry name" value="GNAT"/>
    <property type="match status" value="1"/>
</dbReference>
<dbReference type="RefSeq" id="WP_157309593.1">
    <property type="nucleotide sequence ID" value="NZ_WRXN01000020.1"/>
</dbReference>
<dbReference type="InterPro" id="IPR016181">
    <property type="entry name" value="Acyl_CoA_acyltransferase"/>
</dbReference>
<evidence type="ECO:0000313" key="3">
    <source>
        <dbReference type="Proteomes" id="UP000461730"/>
    </source>
</evidence>
<dbReference type="Proteomes" id="UP000461730">
    <property type="component" value="Unassembled WGS sequence"/>
</dbReference>
<comment type="caution">
    <text evidence="2">The sequence shown here is derived from an EMBL/GenBank/DDBJ whole genome shotgun (WGS) entry which is preliminary data.</text>
</comment>